<dbReference type="EMBL" id="CP053085">
    <property type="protein sequence ID" value="QJR34082.1"/>
    <property type="molecule type" value="Genomic_DNA"/>
</dbReference>
<dbReference type="Proteomes" id="UP000500938">
    <property type="component" value="Chromosome"/>
</dbReference>
<evidence type="ECO:0000313" key="1">
    <source>
        <dbReference type="EMBL" id="QJR34082.1"/>
    </source>
</evidence>
<organism evidence="1 2">
    <name type="scientific">Gemmatimonas groenlandica</name>
    <dbReference type="NCBI Taxonomy" id="2732249"/>
    <lineage>
        <taxon>Bacteria</taxon>
        <taxon>Pseudomonadati</taxon>
        <taxon>Gemmatimonadota</taxon>
        <taxon>Gemmatimonadia</taxon>
        <taxon>Gemmatimonadales</taxon>
        <taxon>Gemmatimonadaceae</taxon>
        <taxon>Gemmatimonas</taxon>
    </lineage>
</organism>
<keyword evidence="2" id="KW-1185">Reference proteome</keyword>
<proteinExistence type="predicted"/>
<gene>
    <name evidence="1" type="ORF">HKW67_00410</name>
</gene>
<dbReference type="AlphaFoldDB" id="A0A6M4IM39"/>
<evidence type="ECO:0000313" key="2">
    <source>
        <dbReference type="Proteomes" id="UP000500938"/>
    </source>
</evidence>
<reference evidence="1 2" key="1">
    <citation type="submission" date="2020-05" db="EMBL/GenBank/DDBJ databases">
        <title>Complete genome sequence of Gemmatimonas greenlandica TET16.</title>
        <authorList>
            <person name="Zeng Y."/>
        </authorList>
    </citation>
    <scope>NUCLEOTIDE SEQUENCE [LARGE SCALE GENOMIC DNA]</scope>
    <source>
        <strain evidence="1 2">TET16</strain>
    </source>
</reference>
<protein>
    <submittedName>
        <fullName evidence="1">Uncharacterized protein</fullName>
    </submittedName>
</protein>
<accession>A0A6M4IM39</accession>
<dbReference type="RefSeq" id="WP_171223508.1">
    <property type="nucleotide sequence ID" value="NZ_CP053085.1"/>
</dbReference>
<name>A0A6M4IM39_9BACT</name>
<sequence length="65" mass="7533">MLEHSPRVCFRRLVYLSRRQHERWIVRGNGRATVDGLVNHKVAAPRLNDCLELLYGFEQVGEGRG</sequence>
<dbReference type="KEGG" id="ggr:HKW67_00410"/>